<dbReference type="AlphaFoldDB" id="L1K0J5"/>
<evidence type="ECO:0000313" key="3">
    <source>
        <dbReference type="Proteomes" id="UP000011087"/>
    </source>
</evidence>
<reference evidence="1 3" key="1">
    <citation type="journal article" date="2012" name="Nature">
        <title>Algal genomes reveal evolutionary mosaicism and the fate of nucleomorphs.</title>
        <authorList>
            <consortium name="DOE Joint Genome Institute"/>
            <person name="Curtis B.A."/>
            <person name="Tanifuji G."/>
            <person name="Burki F."/>
            <person name="Gruber A."/>
            <person name="Irimia M."/>
            <person name="Maruyama S."/>
            <person name="Arias M.C."/>
            <person name="Ball S.G."/>
            <person name="Gile G.H."/>
            <person name="Hirakawa Y."/>
            <person name="Hopkins J.F."/>
            <person name="Kuo A."/>
            <person name="Rensing S.A."/>
            <person name="Schmutz J."/>
            <person name="Symeonidi A."/>
            <person name="Elias M."/>
            <person name="Eveleigh R.J."/>
            <person name="Herman E.K."/>
            <person name="Klute M.J."/>
            <person name="Nakayama T."/>
            <person name="Obornik M."/>
            <person name="Reyes-Prieto A."/>
            <person name="Armbrust E.V."/>
            <person name="Aves S.J."/>
            <person name="Beiko R.G."/>
            <person name="Coutinho P."/>
            <person name="Dacks J.B."/>
            <person name="Durnford D.G."/>
            <person name="Fast N.M."/>
            <person name="Green B.R."/>
            <person name="Grisdale C.J."/>
            <person name="Hempel F."/>
            <person name="Henrissat B."/>
            <person name="Hoppner M.P."/>
            <person name="Ishida K."/>
            <person name="Kim E."/>
            <person name="Koreny L."/>
            <person name="Kroth P.G."/>
            <person name="Liu Y."/>
            <person name="Malik S.B."/>
            <person name="Maier U.G."/>
            <person name="McRose D."/>
            <person name="Mock T."/>
            <person name="Neilson J.A."/>
            <person name="Onodera N.T."/>
            <person name="Poole A.M."/>
            <person name="Pritham E.J."/>
            <person name="Richards T.A."/>
            <person name="Rocap G."/>
            <person name="Roy S.W."/>
            <person name="Sarai C."/>
            <person name="Schaack S."/>
            <person name="Shirato S."/>
            <person name="Slamovits C.H."/>
            <person name="Spencer D.F."/>
            <person name="Suzuki S."/>
            <person name="Worden A.Z."/>
            <person name="Zauner S."/>
            <person name="Barry K."/>
            <person name="Bell C."/>
            <person name="Bharti A.K."/>
            <person name="Crow J.A."/>
            <person name="Grimwood J."/>
            <person name="Kramer R."/>
            <person name="Lindquist E."/>
            <person name="Lucas S."/>
            <person name="Salamov A."/>
            <person name="McFadden G.I."/>
            <person name="Lane C.E."/>
            <person name="Keeling P.J."/>
            <person name="Gray M.W."/>
            <person name="Grigoriev I.V."/>
            <person name="Archibald J.M."/>
        </authorList>
    </citation>
    <scope>NUCLEOTIDE SEQUENCE</scope>
    <source>
        <strain evidence="1 3">CCMP2712</strain>
    </source>
</reference>
<organism evidence="1">
    <name type="scientific">Guillardia theta (strain CCMP2712)</name>
    <name type="common">Cryptophyte</name>
    <dbReference type="NCBI Taxonomy" id="905079"/>
    <lineage>
        <taxon>Eukaryota</taxon>
        <taxon>Cryptophyceae</taxon>
        <taxon>Pyrenomonadales</taxon>
        <taxon>Geminigeraceae</taxon>
        <taxon>Guillardia</taxon>
    </lineage>
</organism>
<reference evidence="2" key="3">
    <citation type="submission" date="2016-03" db="UniProtKB">
        <authorList>
            <consortium name="EnsemblProtists"/>
        </authorList>
    </citation>
    <scope>IDENTIFICATION</scope>
</reference>
<dbReference type="KEGG" id="gtt:GUITHDRAFT_150147"/>
<dbReference type="RefSeq" id="XP_005841064.1">
    <property type="nucleotide sequence ID" value="XM_005841007.1"/>
</dbReference>
<keyword evidence="3" id="KW-1185">Reference proteome</keyword>
<dbReference type="EnsemblProtists" id="EKX54084">
    <property type="protein sequence ID" value="EKX54084"/>
    <property type="gene ID" value="GUITHDRAFT_150147"/>
</dbReference>
<dbReference type="HOGENOM" id="CLU_2611102_0_0_1"/>
<protein>
    <submittedName>
        <fullName evidence="1 2">Uncharacterized protein</fullName>
    </submittedName>
</protein>
<evidence type="ECO:0000313" key="2">
    <source>
        <dbReference type="EnsemblProtists" id="EKX54084"/>
    </source>
</evidence>
<dbReference type="EMBL" id="JH992968">
    <property type="protein sequence ID" value="EKX54084.1"/>
    <property type="molecule type" value="Genomic_DNA"/>
</dbReference>
<name>L1K0J5_GUITC</name>
<accession>L1K0J5</accession>
<sequence>MLVQLSALGDQELAGIRSVVNSAFSRKIMSVDDAGDRNKHAFREYHHDSMKKVKNFWDHADFVCYDNKQGFASWGARNC</sequence>
<evidence type="ECO:0000313" key="1">
    <source>
        <dbReference type="EMBL" id="EKX54084.1"/>
    </source>
</evidence>
<dbReference type="PaxDb" id="55529-EKX54084"/>
<gene>
    <name evidence="1" type="ORF">GUITHDRAFT_150147</name>
</gene>
<dbReference type="Proteomes" id="UP000011087">
    <property type="component" value="Unassembled WGS sequence"/>
</dbReference>
<proteinExistence type="predicted"/>
<dbReference type="GeneID" id="17310852"/>
<reference evidence="3" key="2">
    <citation type="submission" date="2012-11" db="EMBL/GenBank/DDBJ databases">
        <authorList>
            <person name="Kuo A."/>
            <person name="Curtis B.A."/>
            <person name="Tanifuji G."/>
            <person name="Burki F."/>
            <person name="Gruber A."/>
            <person name="Irimia M."/>
            <person name="Maruyama S."/>
            <person name="Arias M.C."/>
            <person name="Ball S.G."/>
            <person name="Gile G.H."/>
            <person name="Hirakawa Y."/>
            <person name="Hopkins J.F."/>
            <person name="Rensing S.A."/>
            <person name="Schmutz J."/>
            <person name="Symeonidi A."/>
            <person name="Elias M."/>
            <person name="Eveleigh R.J."/>
            <person name="Herman E.K."/>
            <person name="Klute M.J."/>
            <person name="Nakayama T."/>
            <person name="Obornik M."/>
            <person name="Reyes-Prieto A."/>
            <person name="Armbrust E.V."/>
            <person name="Aves S.J."/>
            <person name="Beiko R.G."/>
            <person name="Coutinho P."/>
            <person name="Dacks J.B."/>
            <person name="Durnford D.G."/>
            <person name="Fast N.M."/>
            <person name="Green B.R."/>
            <person name="Grisdale C."/>
            <person name="Hempe F."/>
            <person name="Henrissat B."/>
            <person name="Hoppner M.P."/>
            <person name="Ishida K.-I."/>
            <person name="Kim E."/>
            <person name="Koreny L."/>
            <person name="Kroth P.G."/>
            <person name="Liu Y."/>
            <person name="Malik S.-B."/>
            <person name="Maier U.G."/>
            <person name="McRose D."/>
            <person name="Mock T."/>
            <person name="Neilson J.A."/>
            <person name="Onodera N.T."/>
            <person name="Poole A.M."/>
            <person name="Pritham E.J."/>
            <person name="Richards T.A."/>
            <person name="Rocap G."/>
            <person name="Roy S.W."/>
            <person name="Sarai C."/>
            <person name="Schaack S."/>
            <person name="Shirato S."/>
            <person name="Slamovits C.H."/>
            <person name="Spencer D.F."/>
            <person name="Suzuki S."/>
            <person name="Worden A.Z."/>
            <person name="Zauner S."/>
            <person name="Barry K."/>
            <person name="Bell C."/>
            <person name="Bharti A.K."/>
            <person name="Crow J.A."/>
            <person name="Grimwood J."/>
            <person name="Kramer R."/>
            <person name="Lindquist E."/>
            <person name="Lucas S."/>
            <person name="Salamov A."/>
            <person name="McFadden G.I."/>
            <person name="Lane C.E."/>
            <person name="Keeling P.J."/>
            <person name="Gray M.W."/>
            <person name="Grigoriev I.V."/>
            <person name="Archibald J.M."/>
        </authorList>
    </citation>
    <scope>NUCLEOTIDE SEQUENCE</scope>
    <source>
        <strain evidence="3">CCMP2712</strain>
    </source>
</reference>